<keyword evidence="6" id="KW-0472">Membrane</keyword>
<dbReference type="HAMAP" id="MF_00371">
    <property type="entry name" value="Ribosomal_eS27"/>
    <property type="match status" value="1"/>
</dbReference>
<keyword evidence="6" id="KW-0812">Transmembrane</keyword>
<feature type="transmembrane region" description="Helical" evidence="6">
    <location>
        <begin position="79"/>
        <end position="101"/>
    </location>
</feature>
<comment type="similarity">
    <text evidence="1 5">Belongs to the eukaryotic ribosomal protein eS27 family.</text>
</comment>
<gene>
    <name evidence="7" type="primary">RPS27B</name>
    <name evidence="7" type="ORF">SDJN03_12304</name>
</gene>
<keyword evidence="8" id="KW-1185">Reference proteome</keyword>
<dbReference type="EMBL" id="JAGKQH010000008">
    <property type="protein sequence ID" value="KAG6592828.1"/>
    <property type="molecule type" value="Genomic_DNA"/>
</dbReference>
<keyword evidence="6" id="KW-1133">Transmembrane helix</keyword>
<dbReference type="GO" id="GO:0005840">
    <property type="term" value="C:ribosome"/>
    <property type="evidence" value="ECO:0007669"/>
    <property type="project" value="UniProtKB-KW"/>
</dbReference>
<comment type="caution">
    <text evidence="7">The sequence shown here is derived from an EMBL/GenBank/DDBJ whole genome shotgun (WGS) entry which is preliminary data.</text>
</comment>
<evidence type="ECO:0000256" key="2">
    <source>
        <dbReference type="ARBA" id="ARBA00022833"/>
    </source>
</evidence>
<feature type="transmembrane region" description="Helical" evidence="6">
    <location>
        <begin position="232"/>
        <end position="251"/>
    </location>
</feature>
<dbReference type="GO" id="GO:0006412">
    <property type="term" value="P:translation"/>
    <property type="evidence" value="ECO:0007669"/>
    <property type="project" value="InterPro"/>
</dbReference>
<dbReference type="Pfam" id="PF10063">
    <property type="entry name" value="DUF2301"/>
    <property type="match status" value="1"/>
</dbReference>
<dbReference type="AlphaFoldDB" id="A0AAV6N4N4"/>
<feature type="transmembrane region" description="Helical" evidence="6">
    <location>
        <begin position="117"/>
        <end position="139"/>
    </location>
</feature>
<name>A0AAV6N4N4_9ROSI</name>
<evidence type="ECO:0000256" key="6">
    <source>
        <dbReference type="SAM" id="Phobius"/>
    </source>
</evidence>
<dbReference type="Pfam" id="PF01667">
    <property type="entry name" value="Ribosomal_S27e"/>
    <property type="match status" value="1"/>
</dbReference>
<keyword evidence="2 5" id="KW-0862">Zinc</keyword>
<feature type="non-terminal residue" evidence="7">
    <location>
        <position position="1"/>
    </location>
</feature>
<keyword evidence="3 5" id="KW-0689">Ribosomal protein</keyword>
<comment type="cofactor">
    <cofactor evidence="5">
        <name>Zn(2+)</name>
        <dbReference type="ChEBI" id="CHEBI:29105"/>
    </cofactor>
    <text evidence="5">Binds 1 zinc ion per subunit.</text>
</comment>
<dbReference type="GO" id="GO:0009507">
    <property type="term" value="C:chloroplast"/>
    <property type="evidence" value="ECO:0007669"/>
    <property type="project" value="TreeGrafter"/>
</dbReference>
<keyword evidence="4 5" id="KW-0687">Ribonucleoprotein</keyword>
<reference evidence="7 8" key="1">
    <citation type="journal article" date="2021" name="Hortic Res">
        <title>The domestication of Cucurbita argyrosperma as revealed by the genome of its wild relative.</title>
        <authorList>
            <person name="Barrera-Redondo J."/>
            <person name="Sanchez-de la Vega G."/>
            <person name="Aguirre-Liguori J.A."/>
            <person name="Castellanos-Morales G."/>
            <person name="Gutierrez-Guerrero Y.T."/>
            <person name="Aguirre-Dugua X."/>
            <person name="Aguirre-Planter E."/>
            <person name="Tenaillon M.I."/>
            <person name="Lira-Saade R."/>
            <person name="Eguiarte L.E."/>
        </authorList>
    </citation>
    <scope>NUCLEOTIDE SEQUENCE [LARGE SCALE GENOMIC DNA]</scope>
    <source>
        <strain evidence="7">JBR-2021</strain>
    </source>
</reference>
<evidence type="ECO:0000313" key="8">
    <source>
        <dbReference type="Proteomes" id="UP000685013"/>
    </source>
</evidence>
<protein>
    <recommendedName>
        <fullName evidence="5">40S ribosomal protein S27</fullName>
    </recommendedName>
</protein>
<evidence type="ECO:0000256" key="5">
    <source>
        <dbReference type="RuleBase" id="RU000671"/>
    </source>
</evidence>
<dbReference type="InterPro" id="IPR000592">
    <property type="entry name" value="Ribosomal_eS27"/>
</dbReference>
<dbReference type="GO" id="GO:0003735">
    <property type="term" value="F:structural constituent of ribosome"/>
    <property type="evidence" value="ECO:0007669"/>
    <property type="project" value="InterPro"/>
</dbReference>
<proteinExistence type="inferred from homology"/>
<feature type="transmembrane region" description="Helical" evidence="6">
    <location>
        <begin position="208"/>
        <end position="226"/>
    </location>
</feature>
<evidence type="ECO:0000256" key="3">
    <source>
        <dbReference type="ARBA" id="ARBA00022980"/>
    </source>
</evidence>
<dbReference type="GO" id="GO:1990904">
    <property type="term" value="C:ribonucleoprotein complex"/>
    <property type="evidence" value="ECO:0007669"/>
    <property type="project" value="UniProtKB-KW"/>
</dbReference>
<dbReference type="PANTHER" id="PTHR36716:SF2">
    <property type="entry name" value="F3H9.20 PROTEIN"/>
    <property type="match status" value="1"/>
</dbReference>
<feature type="transmembrane region" description="Helical" evidence="6">
    <location>
        <begin position="146"/>
        <end position="167"/>
    </location>
</feature>
<sequence>MACGCLCASILSPSNLRSLDYSADIKTKLLLPSPVAFPSPSKLSALKCKAAGQSSPTSTVYRGIYGPWTVDPSDVREVILYRAGLVTAATSFVIASSVAFLPENSSLSDTLKQNLDLLYALGGGGLGLSLVLIHIYVTAIKRTLQAFWVLGVAGSLVAYVNLAQPAGDSLVQYVVDNPSAVWFIGPLFAALTGLVFKEGLCYGKLEAGILTFVIPTLLLGHLSGLMDNGAKLGLLGSWMALFVIFAGRKFTQPIKDDIGDKSVFMFNDLGEDEKKALIAKLEQQELDSSLLINMVLQNDIDLLNPPAELEKRKHKLKRLVQSPNSFFMDVKCQGCFNITTVFSHSQTVVVCGNCQSVLCQPTGGRARLTEGCSFRRKGD</sequence>
<feature type="transmembrane region" description="Helical" evidence="6">
    <location>
        <begin position="179"/>
        <end position="196"/>
    </location>
</feature>
<dbReference type="PROSITE" id="PS01168">
    <property type="entry name" value="RIBOSOMAL_S27E"/>
    <property type="match status" value="1"/>
</dbReference>
<evidence type="ECO:0000313" key="7">
    <source>
        <dbReference type="EMBL" id="KAG6592828.1"/>
    </source>
</evidence>
<dbReference type="FunFam" id="2.20.25.100:FF:000001">
    <property type="entry name" value="40S ribosomal protein S27"/>
    <property type="match status" value="1"/>
</dbReference>
<keyword evidence="5" id="KW-0863">Zinc-finger</keyword>
<dbReference type="GO" id="GO:0008270">
    <property type="term" value="F:zinc ion binding"/>
    <property type="evidence" value="ECO:0007669"/>
    <property type="project" value="UniProtKB-KW"/>
</dbReference>
<evidence type="ECO:0000256" key="1">
    <source>
        <dbReference type="ARBA" id="ARBA00010919"/>
    </source>
</evidence>
<evidence type="ECO:0000256" key="4">
    <source>
        <dbReference type="ARBA" id="ARBA00023274"/>
    </source>
</evidence>
<organism evidence="7 8">
    <name type="scientific">Cucurbita argyrosperma subsp. sororia</name>
    <dbReference type="NCBI Taxonomy" id="37648"/>
    <lineage>
        <taxon>Eukaryota</taxon>
        <taxon>Viridiplantae</taxon>
        <taxon>Streptophyta</taxon>
        <taxon>Embryophyta</taxon>
        <taxon>Tracheophyta</taxon>
        <taxon>Spermatophyta</taxon>
        <taxon>Magnoliopsida</taxon>
        <taxon>eudicotyledons</taxon>
        <taxon>Gunneridae</taxon>
        <taxon>Pentapetalae</taxon>
        <taxon>rosids</taxon>
        <taxon>fabids</taxon>
        <taxon>Cucurbitales</taxon>
        <taxon>Cucurbitaceae</taxon>
        <taxon>Cucurbiteae</taxon>
        <taxon>Cucurbita</taxon>
    </lineage>
</organism>
<dbReference type="Proteomes" id="UP000685013">
    <property type="component" value="Chromosome 8"/>
</dbReference>
<dbReference type="PANTHER" id="PTHR36716">
    <property type="entry name" value="F3H9.20 PROTEIN"/>
    <property type="match status" value="1"/>
</dbReference>
<dbReference type="InterPro" id="IPR019275">
    <property type="entry name" value="DUF2301"/>
</dbReference>
<keyword evidence="5" id="KW-0479">Metal-binding</keyword>
<accession>A0AAV6N4N4</accession>